<reference evidence="6" key="2">
    <citation type="submission" date="2015-11" db="EMBL/GenBank/DDBJ databases">
        <authorList>
            <person name="Zhang Y."/>
            <person name="Guo Z."/>
        </authorList>
    </citation>
    <scope>NUCLEOTIDE SEQUENCE</scope>
</reference>
<feature type="region of interest" description="Disordered" evidence="3">
    <location>
        <begin position="186"/>
        <end position="211"/>
    </location>
</feature>
<evidence type="ECO:0000256" key="2">
    <source>
        <dbReference type="ARBA" id="ARBA00024237"/>
    </source>
</evidence>
<feature type="transmembrane region" description="Helical" evidence="4">
    <location>
        <begin position="292"/>
        <end position="314"/>
    </location>
</feature>
<dbReference type="GO" id="GO:0090158">
    <property type="term" value="P:endoplasmic reticulum membrane organization"/>
    <property type="evidence" value="ECO:0007669"/>
    <property type="project" value="TreeGrafter"/>
</dbReference>
<protein>
    <recommendedName>
        <fullName evidence="2">STING ER exit protein</fullName>
    </recommendedName>
</protein>
<comment type="similarity">
    <text evidence="1">Belongs to the STEEP1 family.</text>
</comment>
<dbReference type="InterPro" id="IPR057965">
    <property type="entry name" value="STEEP1_dom"/>
</dbReference>
<sequence length="320" mass="35987">MNKDPKPRVRKRVTHIVTDNKDRHNYGSEKPLFIYCCICGQMALILDCPIEKLPERPRDKSKVIDVRKRAHKVIATEASASSCVYIRWPDGIEKQFRRYCKSCSLLLFYRHSVKNHVAEFIVSDALTMQEGNIGLSASALATRTAKLDGTDAGEANVKLLTALASQAEAMAQQSGSMPPPVNPLSYLNSSSSNSSKLRRSVQQQETTQGVDTAVTVSTIEDEEEEAEAREVADSYAANVRVIEAQMIRRGIIKRRLVDEANEQAAKRRVRVRRIRGIIHSLIVICPCHSMKYAYFAAFLLHFVLFFLNVAVLLVNFQVNY</sequence>
<evidence type="ECO:0000313" key="7">
    <source>
        <dbReference type="Proteomes" id="UP000017246"/>
    </source>
</evidence>
<dbReference type="OrthoDB" id="418131at2759"/>
<feature type="compositionally biased region" description="Low complexity" evidence="3">
    <location>
        <begin position="186"/>
        <end position="195"/>
    </location>
</feature>
<reference evidence="6" key="1">
    <citation type="journal article" date="2013" name="Nature">
        <title>The genomes of four tapeworm species reveal adaptations to parasitism.</title>
        <authorList>
            <person name="Tsai I.J."/>
            <person name="Zarowiecki M."/>
            <person name="Holroyd N."/>
            <person name="Garciarrubio A."/>
            <person name="Sanchez-Flores A."/>
            <person name="Brooks K.L."/>
            <person name="Tracey A."/>
            <person name="Bobes R.J."/>
            <person name="Fragoso G."/>
            <person name="Sciutto E."/>
            <person name="Aslett M."/>
            <person name="Beasley H."/>
            <person name="Bennett H.M."/>
            <person name="Cai J."/>
            <person name="Camicia F."/>
            <person name="Clark R."/>
            <person name="Cucher M."/>
            <person name="De Silva N."/>
            <person name="Day T.A."/>
            <person name="Deplazes P."/>
            <person name="Estrada K."/>
            <person name="Fernandez C."/>
            <person name="Holland P.W."/>
            <person name="Hou J."/>
            <person name="Hu S."/>
            <person name="Huckvale T."/>
            <person name="Hung S.S."/>
            <person name="Kamenetzky L."/>
            <person name="Keane J.A."/>
            <person name="Kiss F."/>
            <person name="Koziol U."/>
            <person name="Lambert O."/>
            <person name="Liu K."/>
            <person name="Luo X."/>
            <person name="Luo Y."/>
            <person name="Macchiaroli N."/>
            <person name="Nichol S."/>
            <person name="Paps J."/>
            <person name="Parkinson J."/>
            <person name="Pouchkina-Stantcheva N."/>
            <person name="Riddiford N."/>
            <person name="Rosenzvit M."/>
            <person name="Salinas G."/>
            <person name="Wasmuth J.D."/>
            <person name="Zamanian M."/>
            <person name="Zheng Y."/>
            <person name="Cai X."/>
            <person name="Soberon X."/>
            <person name="Olson P.D."/>
            <person name="Laclette J.P."/>
            <person name="Brehm K."/>
            <person name="Berriman M."/>
            <person name="Garciarrubio A."/>
            <person name="Bobes R.J."/>
            <person name="Fragoso G."/>
            <person name="Sanchez-Flores A."/>
            <person name="Estrada K."/>
            <person name="Cevallos M.A."/>
            <person name="Morett E."/>
            <person name="Gonzalez V."/>
            <person name="Portillo T."/>
            <person name="Ochoa-Leyva A."/>
            <person name="Jose M.V."/>
            <person name="Sciutto E."/>
            <person name="Landa A."/>
            <person name="Jimenez L."/>
            <person name="Valdes V."/>
            <person name="Carrero J.C."/>
            <person name="Larralde C."/>
            <person name="Morales-Montor J."/>
            <person name="Limon-Lason J."/>
            <person name="Soberon X."/>
            <person name="Laclette J.P."/>
        </authorList>
    </citation>
    <scope>NUCLEOTIDE SEQUENCE [LARGE SCALE GENOMIC DNA]</scope>
</reference>
<evidence type="ECO:0000259" key="5">
    <source>
        <dbReference type="Pfam" id="PF25809"/>
    </source>
</evidence>
<dbReference type="OMA" id="HVTFVMF"/>
<dbReference type="STRING" id="6211.A0A068YEJ9"/>
<accession>A0A068YEJ9</accession>
<evidence type="ECO:0000256" key="4">
    <source>
        <dbReference type="SAM" id="Phobius"/>
    </source>
</evidence>
<dbReference type="Proteomes" id="UP000017246">
    <property type="component" value="Unassembled WGS sequence"/>
</dbReference>
<name>A0A068YEJ9_ECHMU</name>
<keyword evidence="4" id="KW-0812">Transmembrane</keyword>
<feature type="compositionally biased region" description="Polar residues" evidence="3">
    <location>
        <begin position="202"/>
        <end position="211"/>
    </location>
</feature>
<dbReference type="AlphaFoldDB" id="A0A068YEJ9"/>
<dbReference type="Pfam" id="PF25809">
    <property type="entry name" value="STEEP1"/>
    <property type="match status" value="1"/>
</dbReference>
<keyword evidence="7" id="KW-1185">Reference proteome</keyword>
<feature type="domain" description="STEEP1" evidence="5">
    <location>
        <begin position="28"/>
        <end position="132"/>
    </location>
</feature>
<evidence type="ECO:0000256" key="3">
    <source>
        <dbReference type="SAM" id="MobiDB-lite"/>
    </source>
</evidence>
<dbReference type="EMBL" id="LN902844">
    <property type="protein sequence ID" value="CDS43202.1"/>
    <property type="molecule type" value="Genomic_DNA"/>
</dbReference>
<dbReference type="GO" id="GO:0006888">
    <property type="term" value="P:endoplasmic reticulum to Golgi vesicle-mediated transport"/>
    <property type="evidence" value="ECO:0007669"/>
    <property type="project" value="TreeGrafter"/>
</dbReference>
<keyword evidence="4" id="KW-0472">Membrane</keyword>
<gene>
    <name evidence="6" type="ORF">EmuJ_001094100</name>
</gene>
<dbReference type="GO" id="GO:0005737">
    <property type="term" value="C:cytoplasm"/>
    <property type="evidence" value="ECO:0007669"/>
    <property type="project" value="GOC"/>
</dbReference>
<proteinExistence type="inferred from homology"/>
<dbReference type="eggNOG" id="KOG4397">
    <property type="taxonomic scope" value="Eukaryota"/>
</dbReference>
<dbReference type="PANTHER" id="PTHR46355:SF1">
    <property type="entry name" value="STING ER EXIT PROTEIN"/>
    <property type="match status" value="1"/>
</dbReference>
<evidence type="ECO:0000256" key="1">
    <source>
        <dbReference type="ARBA" id="ARBA00024205"/>
    </source>
</evidence>
<dbReference type="InterPro" id="IPR029704">
    <property type="entry name" value="STEEP-like"/>
</dbReference>
<keyword evidence="4" id="KW-1133">Transmembrane helix</keyword>
<organism evidence="6 7">
    <name type="scientific">Echinococcus multilocularis</name>
    <name type="common">Fox tapeworm</name>
    <dbReference type="NCBI Taxonomy" id="6211"/>
    <lineage>
        <taxon>Eukaryota</taxon>
        <taxon>Metazoa</taxon>
        <taxon>Spiralia</taxon>
        <taxon>Lophotrochozoa</taxon>
        <taxon>Platyhelminthes</taxon>
        <taxon>Cestoda</taxon>
        <taxon>Eucestoda</taxon>
        <taxon>Cyclophyllidea</taxon>
        <taxon>Taeniidae</taxon>
        <taxon>Echinococcus</taxon>
    </lineage>
</organism>
<evidence type="ECO:0000313" key="6">
    <source>
        <dbReference type="EMBL" id="CDS43202.1"/>
    </source>
</evidence>
<dbReference type="PANTHER" id="PTHR46355">
    <property type="entry name" value="UPF0428 PROTEIN CXORF56"/>
    <property type="match status" value="1"/>
</dbReference>